<gene>
    <name evidence="2" type="ORF">BECKFM1743A_GA0114220_103232</name>
    <name evidence="3" type="ORF">BECKFM1743B_GA0114221_103162</name>
    <name evidence="1" type="ORF">BECKFM1743C_GA0114222_103202</name>
</gene>
<dbReference type="EMBL" id="CAADFA010000320">
    <property type="protein sequence ID" value="VFJ62600.1"/>
    <property type="molecule type" value="Genomic_DNA"/>
</dbReference>
<reference evidence="2" key="1">
    <citation type="submission" date="2019-02" db="EMBL/GenBank/DDBJ databases">
        <authorList>
            <person name="Gruber-Vodicka R. H."/>
            <person name="Seah K. B. B."/>
        </authorList>
    </citation>
    <scope>NUCLEOTIDE SEQUENCE</scope>
    <source>
        <strain evidence="2">BECK_BZ163</strain>
        <strain evidence="3">BECK_BZ164</strain>
        <strain evidence="1">BECK_BZ165</strain>
    </source>
</reference>
<accession>A0A450T8N3</accession>
<evidence type="ECO:0000313" key="3">
    <source>
        <dbReference type="EMBL" id="VFK14321.1"/>
    </source>
</evidence>
<evidence type="ECO:0000313" key="2">
    <source>
        <dbReference type="EMBL" id="VFJ63053.1"/>
    </source>
</evidence>
<sequence>MPYQNIDASLSPEDIETIIQKLPFLVNLTPKE</sequence>
<proteinExistence type="predicted"/>
<dbReference type="AlphaFoldDB" id="A0A450T8N3"/>
<name>A0A450T8N3_9GAMM</name>
<dbReference type="EMBL" id="CAADEZ010000323">
    <property type="protein sequence ID" value="VFJ63053.1"/>
    <property type="molecule type" value="Genomic_DNA"/>
</dbReference>
<organism evidence="2">
    <name type="scientific">Candidatus Kentrum sp. FM</name>
    <dbReference type="NCBI Taxonomy" id="2126340"/>
    <lineage>
        <taxon>Bacteria</taxon>
        <taxon>Pseudomonadati</taxon>
        <taxon>Pseudomonadota</taxon>
        <taxon>Gammaproteobacteria</taxon>
        <taxon>Candidatus Kentrum</taxon>
    </lineage>
</organism>
<dbReference type="EMBL" id="CAADFL010000316">
    <property type="protein sequence ID" value="VFK14321.1"/>
    <property type="molecule type" value="Genomic_DNA"/>
</dbReference>
<protein>
    <submittedName>
        <fullName evidence="2">Uncharacterized protein</fullName>
    </submittedName>
</protein>
<evidence type="ECO:0000313" key="1">
    <source>
        <dbReference type="EMBL" id="VFJ62600.1"/>
    </source>
</evidence>